<reference evidence="3" key="2">
    <citation type="submission" date="2021-09" db="EMBL/GenBank/DDBJ databases">
        <authorList>
            <person name="Gilroy R."/>
        </authorList>
    </citation>
    <scope>NUCLEOTIDE SEQUENCE</scope>
    <source>
        <strain evidence="3">ChiGjej5B5-22894</strain>
    </source>
</reference>
<dbReference type="InterPro" id="IPR045773">
    <property type="entry name" value="DUF6226"/>
</dbReference>
<name>A0A921MV92_9MICO</name>
<dbReference type="AlphaFoldDB" id="A0A921MV92"/>
<proteinExistence type="predicted"/>
<reference evidence="3" key="1">
    <citation type="journal article" date="2021" name="PeerJ">
        <title>Extensive microbial diversity within the chicken gut microbiome revealed by metagenomics and culture.</title>
        <authorList>
            <person name="Gilroy R."/>
            <person name="Ravi A."/>
            <person name="Getino M."/>
            <person name="Pursley I."/>
            <person name="Horton D.L."/>
            <person name="Alikhan N.F."/>
            <person name="Baker D."/>
            <person name="Gharbi K."/>
            <person name="Hall N."/>
            <person name="Watson M."/>
            <person name="Adriaenssens E.M."/>
            <person name="Foster-Nyarko E."/>
            <person name="Jarju S."/>
            <person name="Secka A."/>
            <person name="Antonio M."/>
            <person name="Oren A."/>
            <person name="Chaudhuri R.R."/>
            <person name="La Ragione R."/>
            <person name="Hildebrand F."/>
            <person name="Pallen M.J."/>
        </authorList>
    </citation>
    <scope>NUCLEOTIDE SEQUENCE</scope>
    <source>
        <strain evidence="3">ChiGjej5B5-22894</strain>
    </source>
</reference>
<comment type="caution">
    <text evidence="3">The sequence shown here is derived from an EMBL/GenBank/DDBJ whole genome shotgun (WGS) entry which is preliminary data.</text>
</comment>
<evidence type="ECO:0000313" key="4">
    <source>
        <dbReference type="Proteomes" id="UP000742460"/>
    </source>
</evidence>
<dbReference type="EMBL" id="DYUE01000122">
    <property type="protein sequence ID" value="HJG91030.1"/>
    <property type="molecule type" value="Genomic_DNA"/>
</dbReference>
<dbReference type="PANTHER" id="PTHR34202:SF1">
    <property type="entry name" value="UPF0548 PROTEIN"/>
    <property type="match status" value="1"/>
</dbReference>
<feature type="region of interest" description="Disordered" evidence="1">
    <location>
        <begin position="53"/>
        <end position="75"/>
    </location>
</feature>
<feature type="domain" description="DUF1990" evidence="2">
    <location>
        <begin position="325"/>
        <end position="469"/>
    </location>
</feature>
<sequence>MTTVPVSTWWATEHASLCEIAGDGSEAWADAGPPFSDHLLQLLAEVEHAFTRTGADTPGWEDPHLAPDGELRDSREEEYSRCLDPGKYRILWTRAEAWVQVLTARGWAVRSDVETGDLRSGLRWAVPPRLRLHRTTVLHPRRPGALVLILARTAADDATVGADVDLARTDAALPGLVLGVGEPALEVEPFPDCGCDACDSGSRDLLEHLDRTILSIVDGSFETQLSPGWTSRRTSFGASGGSGEEGTDLSLTLTAQPWADGWVPRPLSPAIDQDDSAWAEEMLREGRGATAWFDRLRSGRSGVATAYFRLPQVEQEITVPLDALEHPPAGYRRDHRSAVVTGMDFERAASALRSWAVHRRAGLQVSAAHTPLREGTEVRLGVGLGPLRITAPCRVAWVIEEPDRAGFAYATLPGHPESGIEQFTVTRTATGLVRFHLDVVSKPAAWYARLGAPITRLVQEIVTRRYLRALSAPPPR</sequence>
<organism evidence="3 4">
    <name type="scientific">Brachybacterium massiliense</name>
    <dbReference type="NCBI Taxonomy" id="1755098"/>
    <lineage>
        <taxon>Bacteria</taxon>
        <taxon>Bacillati</taxon>
        <taxon>Actinomycetota</taxon>
        <taxon>Actinomycetes</taxon>
        <taxon>Micrococcales</taxon>
        <taxon>Dermabacteraceae</taxon>
        <taxon>Brachybacterium</taxon>
    </lineage>
</organism>
<protein>
    <submittedName>
        <fullName evidence="3">DUF1990 domain-containing protein</fullName>
    </submittedName>
</protein>
<accession>A0A921MV92</accession>
<dbReference type="Pfam" id="PF09348">
    <property type="entry name" value="DUF1990"/>
    <property type="match status" value="1"/>
</dbReference>
<dbReference type="Pfam" id="PF19736">
    <property type="entry name" value="DUF6226"/>
    <property type="match status" value="1"/>
</dbReference>
<evidence type="ECO:0000259" key="2">
    <source>
        <dbReference type="Pfam" id="PF09348"/>
    </source>
</evidence>
<dbReference type="Proteomes" id="UP000742460">
    <property type="component" value="Unassembled WGS sequence"/>
</dbReference>
<gene>
    <name evidence="3" type="ORF">K8V81_04835</name>
</gene>
<feature type="compositionally biased region" description="Basic and acidic residues" evidence="1">
    <location>
        <begin position="61"/>
        <end position="75"/>
    </location>
</feature>
<evidence type="ECO:0000313" key="3">
    <source>
        <dbReference type="EMBL" id="HJG91030.1"/>
    </source>
</evidence>
<dbReference type="PANTHER" id="PTHR34202">
    <property type="entry name" value="UPF0548 PROTEIN"/>
    <property type="match status" value="1"/>
</dbReference>
<dbReference type="InterPro" id="IPR018960">
    <property type="entry name" value="DUF1990"/>
</dbReference>
<evidence type="ECO:0000256" key="1">
    <source>
        <dbReference type="SAM" id="MobiDB-lite"/>
    </source>
</evidence>